<dbReference type="AlphaFoldDB" id="E5XTU1"/>
<dbReference type="EMBL" id="ACZI02000001">
    <property type="protein sequence ID" value="EFV12221.1"/>
    <property type="molecule type" value="Genomic_DNA"/>
</dbReference>
<organism evidence="1 2">
    <name type="scientific">Segniliparus rugosus (strain ATCC BAA-974 / DSM 45345 / CCUG 50838 / CIP 108380 / JCM 13579 / CDC 945)</name>
    <dbReference type="NCBI Taxonomy" id="679197"/>
    <lineage>
        <taxon>Bacteria</taxon>
        <taxon>Bacillati</taxon>
        <taxon>Actinomycetota</taxon>
        <taxon>Actinomycetes</taxon>
        <taxon>Mycobacteriales</taxon>
        <taxon>Segniliparaceae</taxon>
        <taxon>Segniliparus</taxon>
    </lineage>
</organism>
<dbReference type="HOGENOM" id="CLU_1642545_0_0_11"/>
<dbReference type="RefSeq" id="WP_007471561.1">
    <property type="nucleotide sequence ID" value="NZ_KI391953.1"/>
</dbReference>
<reference evidence="1 2" key="1">
    <citation type="journal article" date="2011" name="Stand. Genomic Sci.">
        <title>High quality draft genome sequence of Segniliparus rugosus CDC 945(T)= (ATCC BAA-974(T)).</title>
        <authorList>
            <person name="Earl A.M."/>
            <person name="Desjardins C.A."/>
            <person name="Fitzgerald M.G."/>
            <person name="Arachchi H.M."/>
            <person name="Zeng Q."/>
            <person name="Mehta T."/>
            <person name="Griggs A."/>
            <person name="Birren B.W."/>
            <person name="Toney N.C."/>
            <person name="Carr J."/>
            <person name="Posey J."/>
            <person name="Butler W.R."/>
        </authorList>
    </citation>
    <scope>NUCLEOTIDE SEQUENCE [LARGE SCALE GENOMIC DNA]</scope>
    <source>
        <strain evidence="2">ATCC BAA-974 / DSM 45345 / CCUG 50838 / CIP 108380 / JCM 13579 / CDC 945</strain>
    </source>
</reference>
<proteinExistence type="predicted"/>
<accession>E5XTU1</accession>
<protein>
    <recommendedName>
        <fullName evidence="3">PPE family protein</fullName>
    </recommendedName>
</protein>
<evidence type="ECO:0008006" key="3">
    <source>
        <dbReference type="Google" id="ProtNLM"/>
    </source>
</evidence>
<name>E5XTU1_SEGRC</name>
<comment type="caution">
    <text evidence="1">The sequence shown here is derived from an EMBL/GenBank/DDBJ whole genome shotgun (WGS) entry which is preliminary data.</text>
</comment>
<dbReference type="STRING" id="679197.HMPREF9336_02913"/>
<evidence type="ECO:0000313" key="2">
    <source>
        <dbReference type="Proteomes" id="UP000004816"/>
    </source>
</evidence>
<dbReference type="Proteomes" id="UP000004816">
    <property type="component" value="Unassembled WGS sequence"/>
</dbReference>
<evidence type="ECO:0000313" key="1">
    <source>
        <dbReference type="EMBL" id="EFV12221.1"/>
    </source>
</evidence>
<sequence>MSFTDILHWDLGPAEAGAEALSRRADGLAQYADAVLRAPGLADWTGSASGQARALASAHAHDSEQIAEQARRLVAPLSAYVASGQALKAEAHSLVAEAAAHGFEVQPDGSVRETRQQHGLYAKAVARQLAGKAAQILAKDDQLQRSFAAAVRSACDEGASA</sequence>
<gene>
    <name evidence="1" type="ORF">HMPREF9336_02913</name>
</gene>
<keyword evidence="2" id="KW-1185">Reference proteome</keyword>